<reference evidence="2 3" key="1">
    <citation type="submission" date="2022-12" db="EMBL/GenBank/DDBJ databases">
        <title>Assessment of beneficial effects and identification of host adaptation-associated genes of Ligilactobacillus salivarius isolated from Meles meles.</title>
        <authorList>
            <person name="Wang Y."/>
        </authorList>
    </citation>
    <scope>NUCLEOTIDE SEQUENCE [LARGE SCALE GENOMIC DNA]</scope>
    <source>
        <strain evidence="2 3">S35</strain>
    </source>
</reference>
<keyword evidence="1" id="KW-0812">Transmembrane</keyword>
<gene>
    <name evidence="2" type="ORF">O2U02_09115</name>
</gene>
<dbReference type="AlphaFoldDB" id="A0ABD7YUA6"/>
<evidence type="ECO:0000313" key="2">
    <source>
        <dbReference type="EMBL" id="WHS17595.1"/>
    </source>
</evidence>
<evidence type="ECO:0000256" key="1">
    <source>
        <dbReference type="SAM" id="Phobius"/>
    </source>
</evidence>
<name>A0ABD7YUA6_9LACO</name>
<evidence type="ECO:0000313" key="3">
    <source>
        <dbReference type="Proteomes" id="UP001224533"/>
    </source>
</evidence>
<feature type="transmembrane region" description="Helical" evidence="1">
    <location>
        <begin position="38"/>
        <end position="55"/>
    </location>
</feature>
<keyword evidence="1" id="KW-0472">Membrane</keyword>
<dbReference type="RefSeq" id="WP_255819967.1">
    <property type="nucleotide sequence ID" value="NZ_CP101530.1"/>
</dbReference>
<accession>A0ABD7YUA6</accession>
<dbReference type="Proteomes" id="UP001224533">
    <property type="component" value="Chromosome"/>
</dbReference>
<protein>
    <submittedName>
        <fullName evidence="2">Uncharacterized protein</fullName>
    </submittedName>
</protein>
<sequence length="56" mass="6958">MNNDDKKEDLLERNINKRLKDARYKPVKKHKESHLREWMMFLVMLLVLLSMLIRYI</sequence>
<keyword evidence="1" id="KW-1133">Transmembrane helix</keyword>
<dbReference type="EMBL" id="CP114509">
    <property type="protein sequence ID" value="WHS17595.1"/>
    <property type="molecule type" value="Genomic_DNA"/>
</dbReference>
<proteinExistence type="predicted"/>
<organism evidence="2 3">
    <name type="scientific">Ligilactobacillus salivarius</name>
    <dbReference type="NCBI Taxonomy" id="1624"/>
    <lineage>
        <taxon>Bacteria</taxon>
        <taxon>Bacillati</taxon>
        <taxon>Bacillota</taxon>
        <taxon>Bacilli</taxon>
        <taxon>Lactobacillales</taxon>
        <taxon>Lactobacillaceae</taxon>
        <taxon>Ligilactobacillus</taxon>
    </lineage>
</organism>